<dbReference type="PANTHER" id="PTHR15208:SF2">
    <property type="entry name" value="RECEPTOR-BINDING CANCER ANTIGEN EXPRESSED ON SISO CELLS"/>
    <property type="match status" value="1"/>
</dbReference>
<dbReference type="PANTHER" id="PTHR15208">
    <property type="entry name" value="RECEPTOR-BINDING CANCER ANTIGEN EXPRESSED ON SISO CELLS CANCER ASSOCIATED SURFACE ANTIGEN RCAS1 ESTROGEN RECEPTOR-BINDING FRAGMENT- ASSOCIATED GENE 9 PROTEIN"/>
    <property type="match status" value="1"/>
</dbReference>
<sequence length="188" mass="21909">MTTLVKSVLANFWKTLLGALGVLRRTFCCFRRRRRASNLPVSVQDCGVLRHQVEDLQSWEPWQDEPLSITVTRDEHDQDDDFFKGMEPTVQHQKKYLPRGSESKEEHTQSRLRVEPQAEIPQSSELGDYEERCGWEDVALALKEQRRAMLEQRLVLHQQHNIQMEQRRAQRDKKSTLAGETTSVLVPA</sequence>
<reference evidence="2" key="1">
    <citation type="submission" date="2018-03" db="EMBL/GenBank/DDBJ databases">
        <title>The relapsing fever spirochete Borrelia turicatae persists in the highly oxidative environment of its soft-bodied tick vector.</title>
        <authorList>
            <person name="Bourret T.J."/>
            <person name="Boyle W.K."/>
            <person name="Valenzuela J.G."/>
            <person name="Oliveira F."/>
            <person name="Lopez J.E."/>
        </authorList>
    </citation>
    <scope>NUCLEOTIDE SEQUENCE</scope>
    <source>
        <strain evidence="2">Kansas strain/isolate</strain>
        <tissue evidence="2">Salivary glands</tissue>
    </source>
</reference>
<evidence type="ECO:0000313" key="2">
    <source>
        <dbReference type="EMBL" id="MBY08836.1"/>
    </source>
</evidence>
<proteinExistence type="predicted"/>
<name>A0A2R5LH34_9ACAR</name>
<organism evidence="2">
    <name type="scientific">Ornithodoros turicata</name>
    <dbReference type="NCBI Taxonomy" id="34597"/>
    <lineage>
        <taxon>Eukaryota</taxon>
        <taxon>Metazoa</taxon>
        <taxon>Ecdysozoa</taxon>
        <taxon>Arthropoda</taxon>
        <taxon>Chelicerata</taxon>
        <taxon>Arachnida</taxon>
        <taxon>Acari</taxon>
        <taxon>Parasitiformes</taxon>
        <taxon>Ixodida</taxon>
        <taxon>Ixodoidea</taxon>
        <taxon>Argasidae</taxon>
        <taxon>Ornithodorinae</taxon>
        <taxon>Ornithodoros</taxon>
    </lineage>
</organism>
<feature type="region of interest" description="Disordered" evidence="1">
    <location>
        <begin position="164"/>
        <end position="188"/>
    </location>
</feature>
<feature type="compositionally biased region" description="Basic and acidic residues" evidence="1">
    <location>
        <begin position="165"/>
        <end position="175"/>
    </location>
</feature>
<feature type="compositionally biased region" description="Basic and acidic residues" evidence="1">
    <location>
        <begin position="101"/>
        <end position="116"/>
    </location>
</feature>
<keyword evidence="2" id="KW-0675">Receptor</keyword>
<dbReference type="GO" id="GO:0030141">
    <property type="term" value="C:secretory granule"/>
    <property type="evidence" value="ECO:0007669"/>
    <property type="project" value="TreeGrafter"/>
</dbReference>
<protein>
    <submittedName>
        <fullName evidence="2">Putative receptor-binding cancer antigen</fullName>
    </submittedName>
</protein>
<accession>A0A2R5LH34</accession>
<feature type="compositionally biased region" description="Polar residues" evidence="1">
    <location>
        <begin position="178"/>
        <end position="188"/>
    </location>
</feature>
<dbReference type="EMBL" id="GGLE01004710">
    <property type="protein sequence ID" value="MBY08836.1"/>
    <property type="molecule type" value="Transcribed_RNA"/>
</dbReference>
<dbReference type="InterPro" id="IPR017025">
    <property type="entry name" value="Cancer-assoc_antigen_RCAS1"/>
</dbReference>
<feature type="region of interest" description="Disordered" evidence="1">
    <location>
        <begin position="84"/>
        <end position="126"/>
    </location>
</feature>
<evidence type="ECO:0000256" key="1">
    <source>
        <dbReference type="SAM" id="MobiDB-lite"/>
    </source>
</evidence>
<dbReference type="AlphaFoldDB" id="A0A2R5LH34"/>